<organism evidence="3 4">
    <name type="scientific">Pycnococcus provasolii</name>
    <dbReference type="NCBI Taxonomy" id="41880"/>
    <lineage>
        <taxon>Eukaryota</taxon>
        <taxon>Viridiplantae</taxon>
        <taxon>Chlorophyta</taxon>
        <taxon>Pseudoscourfieldiophyceae</taxon>
        <taxon>Pseudoscourfieldiales</taxon>
        <taxon>Pycnococcaceae</taxon>
        <taxon>Pycnococcus</taxon>
    </lineage>
</organism>
<protein>
    <recommendedName>
        <fullName evidence="5">Secreted protein</fullName>
    </recommendedName>
</protein>
<evidence type="ECO:0000256" key="2">
    <source>
        <dbReference type="SAM" id="SignalP"/>
    </source>
</evidence>
<accession>A0A830H6V7</accession>
<evidence type="ECO:0008006" key="5">
    <source>
        <dbReference type="Google" id="ProtNLM"/>
    </source>
</evidence>
<evidence type="ECO:0000313" key="4">
    <source>
        <dbReference type="Proteomes" id="UP000660262"/>
    </source>
</evidence>
<name>A0A830H6V7_9CHLO</name>
<evidence type="ECO:0000313" key="3">
    <source>
        <dbReference type="EMBL" id="GHP02368.1"/>
    </source>
</evidence>
<feature type="compositionally biased region" description="Basic and acidic residues" evidence="1">
    <location>
        <begin position="91"/>
        <end position="105"/>
    </location>
</feature>
<feature type="chain" id="PRO_5032358851" description="Secreted protein" evidence="2">
    <location>
        <begin position="21"/>
        <end position="137"/>
    </location>
</feature>
<feature type="signal peptide" evidence="2">
    <location>
        <begin position="1"/>
        <end position="20"/>
    </location>
</feature>
<evidence type="ECO:0000256" key="1">
    <source>
        <dbReference type="SAM" id="MobiDB-lite"/>
    </source>
</evidence>
<proteinExistence type="predicted"/>
<dbReference type="Proteomes" id="UP000660262">
    <property type="component" value="Unassembled WGS sequence"/>
</dbReference>
<dbReference type="EMBL" id="BNJQ01000003">
    <property type="protein sequence ID" value="GHP02368.1"/>
    <property type="molecule type" value="Genomic_DNA"/>
</dbReference>
<comment type="caution">
    <text evidence="3">The sequence shown here is derived from an EMBL/GenBank/DDBJ whole genome shotgun (WGS) entry which is preliminary data.</text>
</comment>
<keyword evidence="4" id="KW-1185">Reference proteome</keyword>
<sequence length="137" mass="15225">MACPLCWSLMLTQAAPVITGVLSAATLTSATRVWASRRGASEGIRDDDEDGEIHDFGAARDNTACENNAPNNFNVGRAENHVQTLRMHTKINREDSQPHPRRDATTTRAVRMPKQAKRGASVFRTKMRVKTTTRFVM</sequence>
<gene>
    <name evidence="3" type="ORF">PPROV_000112500</name>
</gene>
<keyword evidence="2" id="KW-0732">Signal</keyword>
<feature type="region of interest" description="Disordered" evidence="1">
    <location>
        <begin position="90"/>
        <end position="120"/>
    </location>
</feature>
<reference evidence="3" key="1">
    <citation type="submission" date="2020-10" db="EMBL/GenBank/DDBJ databases">
        <title>Unveiling of a novel bifunctional photoreceptor, Dualchrome1, isolated from a cosmopolitan green alga.</title>
        <authorList>
            <person name="Suzuki S."/>
            <person name="Kawachi M."/>
        </authorList>
    </citation>
    <scope>NUCLEOTIDE SEQUENCE</scope>
    <source>
        <strain evidence="3">NIES 2893</strain>
    </source>
</reference>
<dbReference type="AlphaFoldDB" id="A0A830H6V7"/>